<feature type="active site" evidence="9">
    <location>
        <position position="164"/>
    </location>
</feature>
<dbReference type="EC" id="3.4.23.36" evidence="9"/>
<reference evidence="11" key="1">
    <citation type="submission" date="2021-01" db="EMBL/GenBank/DDBJ databases">
        <title>Modified the classification status of verrucomicrobia.</title>
        <authorList>
            <person name="Feng X."/>
        </authorList>
    </citation>
    <scope>NUCLEOTIDE SEQUENCE</scope>
    <source>
        <strain evidence="11">_KCTC 22039</strain>
    </source>
</reference>
<dbReference type="PANTHER" id="PTHR33695">
    <property type="entry name" value="LIPOPROTEIN SIGNAL PEPTIDASE"/>
    <property type="match status" value="1"/>
</dbReference>
<feature type="transmembrane region" description="Helical" evidence="9">
    <location>
        <begin position="12"/>
        <end position="30"/>
    </location>
</feature>
<dbReference type="InterPro" id="IPR001872">
    <property type="entry name" value="Peptidase_A8"/>
</dbReference>
<evidence type="ECO:0000256" key="10">
    <source>
        <dbReference type="RuleBase" id="RU004181"/>
    </source>
</evidence>
<evidence type="ECO:0000256" key="5">
    <source>
        <dbReference type="ARBA" id="ARBA00022750"/>
    </source>
</evidence>
<comment type="function">
    <text evidence="9">This protein specifically catalyzes the removal of signal peptides from prolipoproteins.</text>
</comment>
<feature type="active site" evidence="9">
    <location>
        <position position="144"/>
    </location>
</feature>
<dbReference type="UniPathway" id="UPA00665"/>
<evidence type="ECO:0000256" key="8">
    <source>
        <dbReference type="ARBA" id="ARBA00023136"/>
    </source>
</evidence>
<gene>
    <name evidence="9" type="primary">lspA</name>
    <name evidence="11" type="ORF">JIN82_04815</name>
</gene>
<keyword evidence="8 9" id="KW-0472">Membrane</keyword>
<comment type="similarity">
    <text evidence="1 9 10">Belongs to the peptidase A8 family.</text>
</comment>
<evidence type="ECO:0000256" key="7">
    <source>
        <dbReference type="ARBA" id="ARBA00022989"/>
    </source>
</evidence>
<dbReference type="PRINTS" id="PR00781">
    <property type="entry name" value="LIPOSIGPTASE"/>
</dbReference>
<comment type="caution">
    <text evidence="9">Lacks conserved residue(s) required for the propagation of feature annotation.</text>
</comment>
<keyword evidence="7 9" id="KW-1133">Transmembrane helix</keyword>
<comment type="caution">
    <text evidence="11">The sequence shown here is derived from an EMBL/GenBank/DDBJ whole genome shotgun (WGS) entry which is preliminary data.</text>
</comment>
<protein>
    <recommendedName>
        <fullName evidence="9">Lipoprotein signal peptidase</fullName>
        <ecNumber evidence="9">3.4.23.36</ecNumber>
    </recommendedName>
    <alternativeName>
        <fullName evidence="9">Prolipoprotein signal peptidase</fullName>
    </alternativeName>
    <alternativeName>
        <fullName evidence="9">Signal peptidase II</fullName>
        <shortName evidence="9">SPase II</shortName>
    </alternativeName>
</protein>
<dbReference type="GO" id="GO:0005886">
    <property type="term" value="C:plasma membrane"/>
    <property type="evidence" value="ECO:0007669"/>
    <property type="project" value="UniProtKB-SubCell"/>
</dbReference>
<dbReference type="PANTHER" id="PTHR33695:SF1">
    <property type="entry name" value="LIPOPROTEIN SIGNAL PEPTIDASE"/>
    <property type="match status" value="1"/>
</dbReference>
<comment type="subcellular location">
    <subcellularLocation>
        <location evidence="9">Cell membrane</location>
        <topology evidence="9">Multi-pass membrane protein</topology>
    </subcellularLocation>
</comment>
<comment type="pathway">
    <text evidence="9">Protein modification; lipoprotein biosynthesis (signal peptide cleavage).</text>
</comment>
<dbReference type="GO" id="GO:0006508">
    <property type="term" value="P:proteolysis"/>
    <property type="evidence" value="ECO:0007669"/>
    <property type="project" value="UniProtKB-KW"/>
</dbReference>
<dbReference type="Pfam" id="PF01252">
    <property type="entry name" value="Peptidase_A8"/>
    <property type="match status" value="1"/>
</dbReference>
<evidence type="ECO:0000313" key="12">
    <source>
        <dbReference type="Proteomes" id="UP000624703"/>
    </source>
</evidence>
<dbReference type="EMBL" id="JAENIM010000022">
    <property type="protein sequence ID" value="MBK1790478.1"/>
    <property type="molecule type" value="Genomic_DNA"/>
</dbReference>
<evidence type="ECO:0000256" key="2">
    <source>
        <dbReference type="ARBA" id="ARBA00022475"/>
    </source>
</evidence>
<evidence type="ECO:0000256" key="3">
    <source>
        <dbReference type="ARBA" id="ARBA00022670"/>
    </source>
</evidence>
<evidence type="ECO:0000256" key="4">
    <source>
        <dbReference type="ARBA" id="ARBA00022692"/>
    </source>
</evidence>
<keyword evidence="4 9" id="KW-0812">Transmembrane</keyword>
<keyword evidence="12" id="KW-1185">Reference proteome</keyword>
<evidence type="ECO:0000256" key="6">
    <source>
        <dbReference type="ARBA" id="ARBA00022801"/>
    </source>
</evidence>
<feature type="transmembrane region" description="Helical" evidence="9">
    <location>
        <begin position="159"/>
        <end position="180"/>
    </location>
</feature>
<keyword evidence="5 9" id="KW-0064">Aspartyl protease</keyword>
<feature type="transmembrane region" description="Helical" evidence="9">
    <location>
        <begin position="71"/>
        <end position="91"/>
    </location>
</feature>
<evidence type="ECO:0000256" key="1">
    <source>
        <dbReference type="ARBA" id="ARBA00006139"/>
    </source>
</evidence>
<accession>A0A8J7MCB8</accession>
<dbReference type="AlphaFoldDB" id="A0A8J7MCB8"/>
<dbReference type="HAMAP" id="MF_00161">
    <property type="entry name" value="LspA"/>
    <property type="match status" value="1"/>
</dbReference>
<keyword evidence="6 9" id="KW-0378">Hydrolase</keyword>
<dbReference type="GO" id="GO:0004190">
    <property type="term" value="F:aspartic-type endopeptidase activity"/>
    <property type="evidence" value="ECO:0007669"/>
    <property type="project" value="UniProtKB-UniRule"/>
</dbReference>
<dbReference type="Proteomes" id="UP000624703">
    <property type="component" value="Unassembled WGS sequence"/>
</dbReference>
<evidence type="ECO:0000313" key="11">
    <source>
        <dbReference type="EMBL" id="MBK1790478.1"/>
    </source>
</evidence>
<keyword evidence="3 9" id="KW-0645">Protease</keyword>
<evidence type="ECO:0000256" key="9">
    <source>
        <dbReference type="HAMAP-Rule" id="MF_00161"/>
    </source>
</evidence>
<organism evidence="11 12">
    <name type="scientific">Persicirhabdus sediminis</name>
    <dbReference type="NCBI Taxonomy" id="454144"/>
    <lineage>
        <taxon>Bacteria</taxon>
        <taxon>Pseudomonadati</taxon>
        <taxon>Verrucomicrobiota</taxon>
        <taxon>Verrucomicrobiia</taxon>
        <taxon>Verrucomicrobiales</taxon>
        <taxon>Verrucomicrobiaceae</taxon>
        <taxon>Persicirhabdus</taxon>
    </lineage>
</organism>
<keyword evidence="2 9" id="KW-1003">Cell membrane</keyword>
<comment type="catalytic activity">
    <reaction evidence="9">
        <text>Release of signal peptides from bacterial membrane prolipoproteins. Hydrolyzes -Xaa-Yaa-Zaa-|-(S,diacylglyceryl)Cys-, in which Xaa is hydrophobic (preferably Leu), and Yaa (Ala or Ser) and Zaa (Gly or Ala) have small, neutral side chains.</text>
        <dbReference type="EC" id="3.4.23.36"/>
    </reaction>
</comment>
<sequence>MVNKKSMIQMVLWVTIPLFIIDQISKWWIVMNYAEPFPGFEPTKVIIEGYFNIVRRHNQGVAFGMGNGSTWAPIVFLFVPIIAIFLVSYFWKKGAFTGPSKWAPPLLLAGVFGNLTDRLLQGFFLSSNTDEPFFTRLLHGYVVDFIDVTIPFINYRWPAFNVADSCICIAASLLFISALLEGKDELMAKKQAEAE</sequence>
<proteinExistence type="inferred from homology"/>
<name>A0A8J7MCB8_9BACT</name>